<proteinExistence type="predicted"/>
<keyword evidence="2" id="KW-1185">Reference proteome</keyword>
<dbReference type="Proteomes" id="UP001139559">
    <property type="component" value="Unassembled WGS sequence"/>
</dbReference>
<dbReference type="RefSeq" id="WP_248008372.1">
    <property type="nucleotide sequence ID" value="NZ_JAJHVV010000004.1"/>
</dbReference>
<accession>A0A9X1XPT0</accession>
<evidence type="ECO:0000313" key="2">
    <source>
        <dbReference type="Proteomes" id="UP001139559"/>
    </source>
</evidence>
<gene>
    <name evidence="1" type="ORF">KP803_08360</name>
</gene>
<dbReference type="EMBL" id="JAJHVV010000004">
    <property type="protein sequence ID" value="MCK6263289.1"/>
    <property type="molecule type" value="Genomic_DNA"/>
</dbReference>
<evidence type="ECO:0000313" key="1">
    <source>
        <dbReference type="EMBL" id="MCK6263289.1"/>
    </source>
</evidence>
<organism evidence="1 2">
    <name type="scientific">Vibrio amylolyticus</name>
    <dbReference type="NCBI Taxonomy" id="2847292"/>
    <lineage>
        <taxon>Bacteria</taxon>
        <taxon>Pseudomonadati</taxon>
        <taxon>Pseudomonadota</taxon>
        <taxon>Gammaproteobacteria</taxon>
        <taxon>Vibrionales</taxon>
        <taxon>Vibrionaceae</taxon>
        <taxon>Vibrio</taxon>
    </lineage>
</organism>
<comment type="caution">
    <text evidence="1">The sequence shown here is derived from an EMBL/GenBank/DDBJ whole genome shotgun (WGS) entry which is preliminary data.</text>
</comment>
<dbReference type="AlphaFoldDB" id="A0A9X1XPT0"/>
<sequence length="49" mass="5568">MPEFSVSEFERHINISEYAGSNEDKFNALHYSRVQAAIDEASFSVPDEC</sequence>
<name>A0A9X1XPT0_9VIBR</name>
<reference evidence="1" key="1">
    <citation type="submission" date="2021-11" db="EMBL/GenBank/DDBJ databases">
        <title>Vibrio ZSDE26 sp. nov. and Vibrio ZSDZ34 sp. nov., isolated from coastal seawater in Qingdao.</title>
        <authorList>
            <person name="Zhang P."/>
        </authorList>
    </citation>
    <scope>NUCLEOTIDE SEQUENCE</scope>
    <source>
        <strain evidence="1">ZSDE26</strain>
    </source>
</reference>
<protein>
    <submittedName>
        <fullName evidence="1">Uncharacterized protein</fullName>
    </submittedName>
</protein>